<proteinExistence type="predicted"/>
<feature type="compositionally biased region" description="Polar residues" evidence="1">
    <location>
        <begin position="70"/>
        <end position="143"/>
    </location>
</feature>
<gene>
    <name evidence="3" type="ORF">PGSY75_0107900</name>
</gene>
<dbReference type="AlphaFoldDB" id="A0A151LX10"/>
<keyword evidence="2" id="KW-0732">Signal</keyword>
<name>A0A151LX10_9APIC</name>
<comment type="caution">
    <text evidence="3">The sequence shown here is derived from an EMBL/GenBank/DDBJ whole genome shotgun (WGS) entry which is preliminary data.</text>
</comment>
<evidence type="ECO:0000256" key="2">
    <source>
        <dbReference type="SAM" id="SignalP"/>
    </source>
</evidence>
<organism evidence="3 4">
    <name type="scientific">Plasmodium gaboni</name>
    <dbReference type="NCBI Taxonomy" id="647221"/>
    <lineage>
        <taxon>Eukaryota</taxon>
        <taxon>Sar</taxon>
        <taxon>Alveolata</taxon>
        <taxon>Apicomplexa</taxon>
        <taxon>Aconoidasida</taxon>
        <taxon>Haemosporida</taxon>
        <taxon>Plasmodiidae</taxon>
        <taxon>Plasmodium</taxon>
        <taxon>Plasmodium (Laverania)</taxon>
    </lineage>
</organism>
<dbReference type="GeneID" id="29774256"/>
<evidence type="ECO:0000313" key="4">
    <source>
        <dbReference type="Proteomes" id="UP000076004"/>
    </source>
</evidence>
<reference evidence="3 4" key="1">
    <citation type="journal article" date="2016" name="Nat. Commun.">
        <title>Genomes of cryptic chimpanzee Plasmodium species reveal key evolutionary events leading to human malaria.</title>
        <authorList>
            <person name="Sundararaman S.A."/>
            <person name="Plenderleith L.J."/>
            <person name="Liu W."/>
            <person name="Loy D.E."/>
            <person name="Learn G.H."/>
            <person name="Li Y."/>
            <person name="Shaw K.S."/>
            <person name="Ayouba A."/>
            <person name="Peeters M."/>
            <person name="Speede S."/>
            <person name="Shaw G.M."/>
            <person name="Bushman F.D."/>
            <person name="Brisson D."/>
            <person name="Rayner J.C."/>
            <person name="Sharp P.M."/>
            <person name="Hahn B.H."/>
        </authorList>
    </citation>
    <scope>NUCLEOTIDE SEQUENCE [LARGE SCALE GENOMIC DNA]</scope>
    <source>
        <strain evidence="3 4">SY75</strain>
    </source>
</reference>
<evidence type="ECO:0000256" key="1">
    <source>
        <dbReference type="SAM" id="MobiDB-lite"/>
    </source>
</evidence>
<feature type="chain" id="PRO_5007584558" description="S1 motif domain-containing protein" evidence="2">
    <location>
        <begin position="17"/>
        <end position="346"/>
    </location>
</feature>
<feature type="signal peptide" evidence="2">
    <location>
        <begin position="1"/>
        <end position="16"/>
    </location>
</feature>
<dbReference type="VEuPathDB" id="PlasmoDB:PGABG01_0106300"/>
<dbReference type="RefSeq" id="XP_018643918.1">
    <property type="nucleotide sequence ID" value="XM_018783634.1"/>
</dbReference>
<dbReference type="InterPro" id="IPR012340">
    <property type="entry name" value="NA-bd_OB-fold"/>
</dbReference>
<dbReference type="Gene3D" id="2.40.50.140">
    <property type="entry name" value="Nucleic acid-binding proteins"/>
    <property type="match status" value="1"/>
</dbReference>
<dbReference type="SUPFAM" id="SSF50249">
    <property type="entry name" value="Nucleic acid-binding proteins"/>
    <property type="match status" value="1"/>
</dbReference>
<accession>A0A151LX10</accession>
<dbReference type="EMBL" id="LVLB01000002">
    <property type="protein sequence ID" value="KYO03724.1"/>
    <property type="molecule type" value="Genomic_DNA"/>
</dbReference>
<protein>
    <recommendedName>
        <fullName evidence="5">S1 motif domain-containing protein</fullName>
    </recommendedName>
</protein>
<evidence type="ECO:0008006" key="5">
    <source>
        <dbReference type="Google" id="ProtNLM"/>
    </source>
</evidence>
<evidence type="ECO:0000313" key="3">
    <source>
        <dbReference type="EMBL" id="KYO03724.1"/>
    </source>
</evidence>
<feature type="region of interest" description="Disordered" evidence="1">
    <location>
        <begin position="64"/>
        <end position="143"/>
    </location>
</feature>
<dbReference type="KEGG" id="pgab:PGSY75_0107900"/>
<sequence>MLFLFLFFFIIHLSYSININGKNNLFINTSCDNNKKKKKWHSQNIKRDVMQISNVNQSRNVMNMRDAKPPQSSNNKINVNPPQSSNNKINVNPQQSSNNIKNVNPQQSSNNKINVNPPQSSNNKINVNPPQSSNNKINVNPQQSSNMRNIKKSEYFYESINKKEGEIYPKKYNFQRKNNVIYKQIPEFTYPYKKYNIDDIYYGRILSINSKKIKLDILCDRKAYLNTSEYFNNYMMNKYIYNILNINNIIKVQIKNIEKIHQKIHVDIKKYTYEEFLSSFKNNNIYINSKVIHIKQNYALLYLAPKIIGKLMYDKNEDMRNLHVGNDVHVKIDYFDKIKNELYLIR</sequence>
<dbReference type="VEuPathDB" id="PlasmoDB:PGSY75_0107900"/>
<dbReference type="Proteomes" id="UP000076004">
    <property type="component" value="Chromosome 1"/>
</dbReference>